<dbReference type="EMBL" id="CP022932">
    <property type="protein sequence ID" value="ASV33128.1"/>
    <property type="molecule type" value="Genomic_DNA"/>
</dbReference>
<dbReference type="RefSeq" id="WP_095033971.1">
    <property type="nucleotide sequence ID" value="NZ_CAWNYN010000001.1"/>
</dbReference>
<proteinExistence type="predicted"/>
<dbReference type="Proteomes" id="UP000792865">
    <property type="component" value="Chromosome"/>
</dbReference>
<evidence type="ECO:0000313" key="1">
    <source>
        <dbReference type="EMBL" id="ASV33128.1"/>
    </source>
</evidence>
<reference evidence="1" key="1">
    <citation type="submission" date="2017-08" db="EMBL/GenBank/DDBJ databases">
        <title>Genome sequence of Candidatus Hamiltonella defensa from Acyrthosiphon pisum strain MI47.</title>
        <authorList>
            <person name="Patel V.A."/>
            <person name="Chevignon G."/>
            <person name="Russell J.A."/>
            <person name="Oliver K.M."/>
        </authorList>
    </citation>
    <scope>NUCLEOTIDE SEQUENCE</scope>
    <source>
        <strain evidence="1">MI47</strain>
    </source>
</reference>
<dbReference type="Pfam" id="PF10109">
    <property type="entry name" value="Phage_TAC_7"/>
    <property type="match status" value="1"/>
</dbReference>
<evidence type="ECO:0000313" key="2">
    <source>
        <dbReference type="Proteomes" id="UP000792865"/>
    </source>
</evidence>
<organism evidence="1 2">
    <name type="scientific">Candidatus Williamhamiltonella defendens</name>
    <dbReference type="NCBI Taxonomy" id="138072"/>
    <lineage>
        <taxon>Bacteria</taxon>
        <taxon>Pseudomonadati</taxon>
        <taxon>Pseudomonadota</taxon>
        <taxon>Gammaproteobacteria</taxon>
        <taxon>Enterobacterales</taxon>
        <taxon>Enterobacteriaceae</taxon>
        <taxon>aphid secondary symbionts</taxon>
        <taxon>Candidatus Williamhamiltonella</taxon>
    </lineage>
</organism>
<accession>A0AAC9VHI9</accession>
<protein>
    <recommendedName>
        <fullName evidence="3">Phage tail assembly protein</fullName>
    </recommendedName>
</protein>
<evidence type="ECO:0008006" key="3">
    <source>
        <dbReference type="Google" id="ProtNLM"/>
    </source>
</evidence>
<dbReference type="InterPro" id="IPR019289">
    <property type="entry name" value="Phage_tail_E/E"/>
</dbReference>
<gene>
    <name evidence="1" type="ORF">CJJ18_02390</name>
</gene>
<sequence>MSSTLEPKTLMLARPIQAHGETVTVLEFREPTGKDVRELGYPYQLGQDDAVKLLAGVTAKYVSRLSDIPLSSVDTMSPADLNAAGWQVAGFFFPG</sequence>
<dbReference type="AlphaFoldDB" id="A0AAC9VHI9"/>
<name>A0AAC9VHI9_9ENTR</name>